<dbReference type="OrthoDB" id="4139168at2759"/>
<dbReference type="InterPro" id="IPR021665">
    <property type="entry name" value="Mediator_Med16_N"/>
</dbReference>
<sequence>MDGTEQDQLMEDLFGDGSDHVNVAITPSPPAKGLPQRLDDLASTNCCQKIAWSRFGCIAAVSEAGRGVDLYTYNRDPKRGSWNITRPIPLPTPIAENHHIAHVTWSHMGNDLTVVDNCGRILIYSTGFALGQMIQVRPANNDPDDELSSLAGLHWLPVFPHTQKSAIFWSAVRQGDDWTFSKTQHMSTGPYNPAEGKSALVCLTRSGVLRLLFQQRDGKWHETNTDIEGPAIAVESSFTHASFAPNVSGALRVYKVSFNWNLPDPKDPQAQPVMRPVLTVTSLFEEVSCFPSSLYPGIQGEDGASNPDNSLSYQLSYLELLPRAPEQSSKTPGEQVVMAVFTVTPAPSAMMDSMQQYQQISSVICRWELSTGLTDRVAQCFDLLSVKKKTCNAISPQNRARLRRLADISLHSAVLNVALIRNHTMFVFTMSDGSIQFRHRDTMEIVVADENHDEVHTMPQSGFAFSNTDTYLHTTFSPSACVVAMLKLDGTVKIEKMQYLLTPLNDIKEDDPKFGSVTAVLALHHASASMQYKSTDDLLSILPTDLSQVFTHGLLTKACKFLPISFDFVSDDNQKQIPGLYRHHLLFKCLSIQTTLGSSDKKGPRKLSARLAWITINLRLISLCISMNLRSNETLRPEMAVSLVGLVRWSLDICVYILQELFAVHDKLRHAIRQGELDKEKDISWIQEHMLKEHSPAILVLLCSIPRILLRMIFRPLRYGLVHSTNGIKTALQLEHKVAFNKLLQSYKTPIIIPPLETYLSDLDTLVKTAYRNAGMSDAKREESEREMFLTATIPSILAPCITEMLTTKLAVLSKTIDQGEIYLHDISWLGLTDDGRTKRWHQNNAVDVIRKVTLSKESRLRVCPRCGSVMEDINPTIPGMGPMMPWVWQSQKTCICFNSWASAGPRILKRKAEDGAGGGAM</sequence>
<dbReference type="GO" id="GO:0016592">
    <property type="term" value="C:mediator complex"/>
    <property type="evidence" value="ECO:0007669"/>
    <property type="project" value="InterPro"/>
</dbReference>
<dbReference type="AlphaFoldDB" id="A0A517LFJ2"/>
<dbReference type="EMBL" id="CP042195">
    <property type="protein sequence ID" value="QDS74407.1"/>
    <property type="molecule type" value="Genomic_DNA"/>
</dbReference>
<accession>A0A517LFJ2</accession>
<evidence type="ECO:0000256" key="5">
    <source>
        <dbReference type="ARBA" id="ARBA00023159"/>
    </source>
</evidence>
<organism evidence="12 13">
    <name type="scientific">Venturia effusa</name>
    <dbReference type="NCBI Taxonomy" id="50376"/>
    <lineage>
        <taxon>Eukaryota</taxon>
        <taxon>Fungi</taxon>
        <taxon>Dikarya</taxon>
        <taxon>Ascomycota</taxon>
        <taxon>Pezizomycotina</taxon>
        <taxon>Dothideomycetes</taxon>
        <taxon>Pleosporomycetidae</taxon>
        <taxon>Venturiales</taxon>
        <taxon>Venturiaceae</taxon>
        <taxon>Venturia</taxon>
    </lineage>
</organism>
<evidence type="ECO:0000256" key="7">
    <source>
        <dbReference type="ARBA" id="ARBA00023242"/>
    </source>
</evidence>
<dbReference type="InterPro" id="IPR036322">
    <property type="entry name" value="WD40_repeat_dom_sf"/>
</dbReference>
<evidence type="ECO:0000256" key="3">
    <source>
        <dbReference type="ARBA" id="ARBA00019614"/>
    </source>
</evidence>
<feature type="domain" description="Mediator complex subunit 16 C-terminal" evidence="11">
    <location>
        <begin position="812"/>
        <end position="902"/>
    </location>
</feature>
<evidence type="ECO:0000313" key="13">
    <source>
        <dbReference type="Proteomes" id="UP000316270"/>
    </source>
</evidence>
<dbReference type="SUPFAM" id="SSF50978">
    <property type="entry name" value="WD40 repeat-like"/>
    <property type="match status" value="1"/>
</dbReference>
<evidence type="ECO:0000256" key="9">
    <source>
        <dbReference type="RuleBase" id="RU364149"/>
    </source>
</evidence>
<dbReference type="STRING" id="50376.A0A517LFJ2"/>
<evidence type="ECO:0000256" key="2">
    <source>
        <dbReference type="ARBA" id="ARBA00006543"/>
    </source>
</evidence>
<dbReference type="Pfam" id="PF20719">
    <property type="entry name" value="Med16_C"/>
    <property type="match status" value="1"/>
</dbReference>
<reference evidence="12 13" key="1">
    <citation type="submission" date="2019-07" db="EMBL/GenBank/DDBJ databases">
        <title>Finished genome of Venturia effusa.</title>
        <authorList>
            <person name="Young C.A."/>
            <person name="Cox M.P."/>
            <person name="Ganley A.R.D."/>
            <person name="David W.J."/>
        </authorList>
    </citation>
    <scope>NUCLEOTIDE SEQUENCE [LARGE SCALE GENOMIC DNA]</scope>
    <source>
        <strain evidence="13">albino</strain>
    </source>
</reference>
<comment type="subunit">
    <text evidence="9">Component of the Mediator complex.</text>
</comment>
<keyword evidence="5 9" id="KW-0010">Activator</keyword>
<keyword evidence="6 9" id="KW-0804">Transcription</keyword>
<comment type="similarity">
    <text evidence="2 9">Belongs to the Mediator complex subunit 16 family.</text>
</comment>
<gene>
    <name evidence="9" type="primary">MED16</name>
    <name evidence="12" type="ORF">FKW77_005772</name>
</gene>
<dbReference type="InterPro" id="IPR048339">
    <property type="entry name" value="Mediator_Med16_C"/>
</dbReference>
<keyword evidence="13" id="KW-1185">Reference proteome</keyword>
<name>A0A517LFJ2_9PEZI</name>
<dbReference type="GO" id="GO:0045893">
    <property type="term" value="P:positive regulation of DNA-templated transcription"/>
    <property type="evidence" value="ECO:0007669"/>
    <property type="project" value="TreeGrafter"/>
</dbReference>
<comment type="function">
    <text evidence="9">Component of the Mediator complex, a coactivator involved in the regulated transcription of nearly all RNA polymerase II-dependent genes. Mediator functions as a bridge to convey information from gene-specific regulatory proteins to the basal RNA polymerase II transcription machinery. Mediator is recruited to promoters by direct interactions with regulatory proteins and serves as a scaffold for the assembly of a functional preinitiation complex with RNA polymerase II and the general transcription factors.</text>
</comment>
<evidence type="ECO:0000256" key="8">
    <source>
        <dbReference type="ARBA" id="ARBA00032015"/>
    </source>
</evidence>
<evidence type="ECO:0000256" key="1">
    <source>
        <dbReference type="ARBA" id="ARBA00004123"/>
    </source>
</evidence>
<keyword evidence="4 9" id="KW-0805">Transcription regulation</keyword>
<evidence type="ECO:0000256" key="4">
    <source>
        <dbReference type="ARBA" id="ARBA00023015"/>
    </source>
</evidence>
<evidence type="ECO:0000259" key="10">
    <source>
        <dbReference type="Pfam" id="PF11635"/>
    </source>
</evidence>
<dbReference type="PANTHER" id="PTHR13224:SF6">
    <property type="entry name" value="MEDIATOR OF RNA POLYMERASE II TRANSCRIPTION SUBUNIT 16"/>
    <property type="match status" value="1"/>
</dbReference>
<dbReference type="Proteomes" id="UP000316270">
    <property type="component" value="Chromosome 11"/>
</dbReference>
<evidence type="ECO:0000256" key="6">
    <source>
        <dbReference type="ARBA" id="ARBA00023163"/>
    </source>
</evidence>
<dbReference type="PANTHER" id="PTHR13224">
    <property type="entry name" value="THYROID HORMONE RECEPTOR-ASSOCIATED PROTEIN-RELATED"/>
    <property type="match status" value="1"/>
</dbReference>
<keyword evidence="7 9" id="KW-0539">Nucleus</keyword>
<feature type="domain" description="Mediator complex subunit Med16 N-terminal" evidence="10">
    <location>
        <begin position="141"/>
        <end position="466"/>
    </location>
</feature>
<dbReference type="Pfam" id="PF11635">
    <property type="entry name" value="Med16_N"/>
    <property type="match status" value="1"/>
</dbReference>
<comment type="subcellular location">
    <subcellularLocation>
        <location evidence="1 9">Nucleus</location>
    </subcellularLocation>
</comment>
<dbReference type="InterPro" id="IPR048338">
    <property type="entry name" value="Mediator_Med16"/>
</dbReference>
<evidence type="ECO:0000313" key="12">
    <source>
        <dbReference type="EMBL" id="QDS74407.1"/>
    </source>
</evidence>
<proteinExistence type="inferred from homology"/>
<evidence type="ECO:0000259" key="11">
    <source>
        <dbReference type="Pfam" id="PF20719"/>
    </source>
</evidence>
<protein>
    <recommendedName>
        <fullName evidence="3 9">Mediator of RNA polymerase II transcription subunit 16</fullName>
    </recommendedName>
    <alternativeName>
        <fullName evidence="8 9">Mediator complex subunit 16</fullName>
    </alternativeName>
</protein>